<keyword evidence="4 9" id="KW-1003">Cell membrane</keyword>
<dbReference type="AlphaFoldDB" id="A0A0F4TMZ6"/>
<dbReference type="RefSeq" id="WP_046040666.1">
    <property type="nucleotide sequence ID" value="NZ_LACC01000016.1"/>
</dbReference>
<evidence type="ECO:0000256" key="8">
    <source>
        <dbReference type="ARBA" id="ARBA00023136"/>
    </source>
</evidence>
<dbReference type="InterPro" id="IPR058982">
    <property type="entry name" value="Beta-barrel_AprE"/>
</dbReference>
<dbReference type="PANTHER" id="PTHR30386:SF26">
    <property type="entry name" value="TRANSPORT PROTEIN COMB"/>
    <property type="match status" value="1"/>
</dbReference>
<name>A0A0F4TMZ6_PSEFL</name>
<keyword evidence="5 9" id="KW-0997">Cell inner membrane</keyword>
<proteinExistence type="inferred from homology"/>
<evidence type="ECO:0000313" key="14">
    <source>
        <dbReference type="Proteomes" id="UP000033588"/>
    </source>
</evidence>
<feature type="domain" description="AprE-like beta-barrel" evidence="12">
    <location>
        <begin position="341"/>
        <end position="431"/>
    </location>
</feature>
<feature type="domain" description="AprE-like long alpha-helical hairpin" evidence="11">
    <location>
        <begin position="117"/>
        <end position="299"/>
    </location>
</feature>
<keyword evidence="6 9" id="KW-0812">Transmembrane</keyword>
<evidence type="ECO:0000256" key="6">
    <source>
        <dbReference type="ARBA" id="ARBA00022692"/>
    </source>
</evidence>
<comment type="subcellular location">
    <subcellularLocation>
        <location evidence="1 9">Cell inner membrane</location>
        <topology evidence="1 9">Single-pass membrane protein</topology>
    </subcellularLocation>
</comment>
<evidence type="ECO:0000313" key="13">
    <source>
        <dbReference type="EMBL" id="KJZ45816.1"/>
    </source>
</evidence>
<dbReference type="Gene3D" id="2.40.30.170">
    <property type="match status" value="1"/>
</dbReference>
<dbReference type="Pfam" id="PF26002">
    <property type="entry name" value="Beta-barrel_AprE"/>
    <property type="match status" value="1"/>
</dbReference>
<dbReference type="PATRIC" id="fig|294.132.peg.1440"/>
<dbReference type="OrthoDB" id="9775513at2"/>
<accession>A0A0F4TMZ6</accession>
<evidence type="ECO:0000256" key="5">
    <source>
        <dbReference type="ARBA" id="ARBA00022519"/>
    </source>
</evidence>
<evidence type="ECO:0000256" key="4">
    <source>
        <dbReference type="ARBA" id="ARBA00022475"/>
    </source>
</evidence>
<dbReference type="NCBIfam" id="TIGR01843">
    <property type="entry name" value="type_I_hlyD"/>
    <property type="match status" value="1"/>
</dbReference>
<feature type="transmembrane region" description="Helical" evidence="9">
    <location>
        <begin position="39"/>
        <end position="58"/>
    </location>
</feature>
<dbReference type="InterPro" id="IPR010129">
    <property type="entry name" value="T1SS_HlyD"/>
</dbReference>
<dbReference type="GO" id="GO:0005886">
    <property type="term" value="C:plasma membrane"/>
    <property type="evidence" value="ECO:0007669"/>
    <property type="project" value="UniProtKB-SubCell"/>
</dbReference>
<evidence type="ECO:0000256" key="9">
    <source>
        <dbReference type="RuleBase" id="RU365093"/>
    </source>
</evidence>
<dbReference type="Pfam" id="PF25994">
    <property type="entry name" value="HH_AprE"/>
    <property type="match status" value="1"/>
</dbReference>
<keyword evidence="10" id="KW-0175">Coiled coil</keyword>
<evidence type="ECO:0000256" key="1">
    <source>
        <dbReference type="ARBA" id="ARBA00004377"/>
    </source>
</evidence>
<evidence type="ECO:0000256" key="10">
    <source>
        <dbReference type="SAM" id="Coils"/>
    </source>
</evidence>
<sequence length="454" mass="50569">MLLKSGKDSIRRYFKGSASLEGQPLPEVNKALIEDAPRVVRLTIWAIIAFFVFLMLWANFAVIDEVTKGDGKAIPSSKIQKIQNLEGGIVAELFVKEGQIVEAGAPLIRLDDTRFASNVGETEADRLSMLLRVERLSAEVEDRPLNFPEDVLKAVPGQAKSEESLYISRRQQLHDEIGGLQEQLIQRQQELREFTSKQAQYRQQLGFQRQEISMSEPLVAQGAVSPVEVLRLRRAEAETRGQLDATTLAIPRAESAIKEVQRKVDETRGKFRSEALTQLNEARTDLNKAQATGKALEDRVSRTLVTSPVRGIVNKLLVNTIGGVIQPGSDLVEIVPLDDTLLVEAKIRPQDIAFLHPGQEATVKFTAYDYTIYGGLKAKLEQIGADTITDEDKKTTYYIIKLRTDRSHLGTDEKPLLIIPGMVASVDIITGKKTVLSYLLKPIIRARAEALHER</sequence>
<protein>
    <recommendedName>
        <fullName evidence="9">Membrane fusion protein (MFP) family protein</fullName>
    </recommendedName>
</protein>
<dbReference type="Proteomes" id="UP000033588">
    <property type="component" value="Unassembled WGS sequence"/>
</dbReference>
<comment type="caution">
    <text evidence="13">The sequence shown here is derived from an EMBL/GenBank/DDBJ whole genome shotgun (WGS) entry which is preliminary data.</text>
</comment>
<gene>
    <name evidence="13" type="ORF">VC35_13375</name>
</gene>
<keyword evidence="8 9" id="KW-0472">Membrane</keyword>
<evidence type="ECO:0000256" key="7">
    <source>
        <dbReference type="ARBA" id="ARBA00022989"/>
    </source>
</evidence>
<dbReference type="InterPro" id="IPR058781">
    <property type="entry name" value="HH_AprE-like"/>
</dbReference>
<evidence type="ECO:0000256" key="3">
    <source>
        <dbReference type="ARBA" id="ARBA00022448"/>
    </source>
</evidence>
<keyword evidence="7 9" id="KW-1133">Transmembrane helix</keyword>
<reference evidence="13 14" key="1">
    <citation type="submission" date="2015-03" db="EMBL/GenBank/DDBJ databases">
        <title>Comparative genomics of Pseudomonas insights into diversity of traits involved in vanlence and defense.</title>
        <authorList>
            <person name="Qin Y."/>
        </authorList>
    </citation>
    <scope>NUCLEOTIDE SEQUENCE [LARGE SCALE GENOMIC DNA]</scope>
    <source>
        <strain evidence="13 14">C8</strain>
    </source>
</reference>
<evidence type="ECO:0000259" key="11">
    <source>
        <dbReference type="Pfam" id="PF25994"/>
    </source>
</evidence>
<dbReference type="InterPro" id="IPR050739">
    <property type="entry name" value="MFP"/>
</dbReference>
<feature type="coiled-coil region" evidence="10">
    <location>
        <begin position="250"/>
        <end position="299"/>
    </location>
</feature>
<dbReference type="PROSITE" id="PS00543">
    <property type="entry name" value="HLYD_FAMILY"/>
    <property type="match status" value="1"/>
</dbReference>
<dbReference type="PRINTS" id="PR01490">
    <property type="entry name" value="RTXTOXIND"/>
</dbReference>
<dbReference type="PANTHER" id="PTHR30386">
    <property type="entry name" value="MEMBRANE FUSION SUBUNIT OF EMRAB-TOLC MULTIDRUG EFFLUX PUMP"/>
    <property type="match status" value="1"/>
</dbReference>
<comment type="similarity">
    <text evidence="2 9">Belongs to the membrane fusion protein (MFP) (TC 8.A.1) family.</text>
</comment>
<evidence type="ECO:0000259" key="12">
    <source>
        <dbReference type="Pfam" id="PF26002"/>
    </source>
</evidence>
<organism evidence="13 14">
    <name type="scientific">Pseudomonas fluorescens</name>
    <dbReference type="NCBI Taxonomy" id="294"/>
    <lineage>
        <taxon>Bacteria</taxon>
        <taxon>Pseudomonadati</taxon>
        <taxon>Pseudomonadota</taxon>
        <taxon>Gammaproteobacteria</taxon>
        <taxon>Pseudomonadales</taxon>
        <taxon>Pseudomonadaceae</taxon>
        <taxon>Pseudomonas</taxon>
    </lineage>
</organism>
<keyword evidence="3 9" id="KW-0813">Transport</keyword>
<dbReference type="EMBL" id="LACC01000016">
    <property type="protein sequence ID" value="KJZ45816.1"/>
    <property type="molecule type" value="Genomic_DNA"/>
</dbReference>
<dbReference type="GO" id="GO:0009306">
    <property type="term" value="P:protein secretion"/>
    <property type="evidence" value="ECO:0007669"/>
    <property type="project" value="InterPro"/>
</dbReference>
<evidence type="ECO:0000256" key="2">
    <source>
        <dbReference type="ARBA" id="ARBA00009477"/>
    </source>
</evidence>
<dbReference type="InterPro" id="IPR006144">
    <property type="entry name" value="Secretion_HlyD_CS"/>
</dbReference>